<feature type="region of interest" description="Disordered" evidence="1">
    <location>
        <begin position="208"/>
        <end position="261"/>
    </location>
</feature>
<reference evidence="3" key="2">
    <citation type="submission" date="2015-01" db="EMBL/GenBank/DDBJ databases">
        <title>Evolutionary Origins and Diversification of the Mycorrhizal Mutualists.</title>
        <authorList>
            <consortium name="DOE Joint Genome Institute"/>
            <consortium name="Mycorrhizal Genomics Consortium"/>
            <person name="Kohler A."/>
            <person name="Kuo A."/>
            <person name="Nagy L.G."/>
            <person name="Floudas D."/>
            <person name="Copeland A."/>
            <person name="Barry K.W."/>
            <person name="Cichocki N."/>
            <person name="Veneault-Fourrey C."/>
            <person name="LaButti K."/>
            <person name="Lindquist E.A."/>
            <person name="Lipzen A."/>
            <person name="Lundell T."/>
            <person name="Morin E."/>
            <person name="Murat C."/>
            <person name="Riley R."/>
            <person name="Ohm R."/>
            <person name="Sun H."/>
            <person name="Tunlid A."/>
            <person name="Henrissat B."/>
            <person name="Grigoriev I.V."/>
            <person name="Hibbett D.S."/>
            <person name="Martin F."/>
        </authorList>
    </citation>
    <scope>NUCLEOTIDE SEQUENCE [LARGE SCALE GENOMIC DNA]</scope>
    <source>
        <strain evidence="3">F 1598</strain>
    </source>
</reference>
<organism evidence="2 3">
    <name type="scientific">Piloderma croceum (strain F 1598)</name>
    <dbReference type="NCBI Taxonomy" id="765440"/>
    <lineage>
        <taxon>Eukaryota</taxon>
        <taxon>Fungi</taxon>
        <taxon>Dikarya</taxon>
        <taxon>Basidiomycota</taxon>
        <taxon>Agaricomycotina</taxon>
        <taxon>Agaricomycetes</taxon>
        <taxon>Agaricomycetidae</taxon>
        <taxon>Atheliales</taxon>
        <taxon>Atheliaceae</taxon>
        <taxon>Piloderma</taxon>
    </lineage>
</organism>
<dbReference type="EMBL" id="KN832973">
    <property type="protein sequence ID" value="KIM90358.1"/>
    <property type="molecule type" value="Genomic_DNA"/>
</dbReference>
<evidence type="ECO:0000313" key="2">
    <source>
        <dbReference type="EMBL" id="KIM90358.1"/>
    </source>
</evidence>
<name>A0A0C3BUX7_PILCF</name>
<proteinExistence type="predicted"/>
<dbReference type="HOGENOM" id="CLU_1001546_0_0_1"/>
<sequence length="261" mass="29257">MGRIKVVKEEKKSPLSTDTIDVKSLCGFYCIVYDDWTGTENGFDSQNGDAYNYLTLSIESSGPLDKGAPEKVTGSIRLWDKIGTFGALVRDEGETENRWAMDKVEWAEIQEDDEDPGGTDEDDLKKRQRFGHGIAVLKTLDDRGRPFVELNYNMGPNEFDRDSALVMVKAVGKKQKNDKCRFGLTEDEAERLMEDGVADELEGLGWVSWGDREDEDNERGKSAPLIVNQSESTTEDVVAGTKRKAEDQVDDSTRRSAPRKD</sequence>
<reference evidence="2 3" key="1">
    <citation type="submission" date="2014-04" db="EMBL/GenBank/DDBJ databases">
        <authorList>
            <consortium name="DOE Joint Genome Institute"/>
            <person name="Kuo A."/>
            <person name="Tarkka M."/>
            <person name="Buscot F."/>
            <person name="Kohler A."/>
            <person name="Nagy L.G."/>
            <person name="Floudas D."/>
            <person name="Copeland A."/>
            <person name="Barry K.W."/>
            <person name="Cichocki N."/>
            <person name="Veneault-Fourrey C."/>
            <person name="LaButti K."/>
            <person name="Lindquist E.A."/>
            <person name="Lipzen A."/>
            <person name="Lundell T."/>
            <person name="Morin E."/>
            <person name="Murat C."/>
            <person name="Sun H."/>
            <person name="Tunlid A."/>
            <person name="Henrissat B."/>
            <person name="Grigoriev I.V."/>
            <person name="Hibbett D.S."/>
            <person name="Martin F."/>
            <person name="Nordberg H.P."/>
            <person name="Cantor M.N."/>
            <person name="Hua S.X."/>
        </authorList>
    </citation>
    <scope>NUCLEOTIDE SEQUENCE [LARGE SCALE GENOMIC DNA]</scope>
    <source>
        <strain evidence="2 3">F 1598</strain>
    </source>
</reference>
<dbReference type="Proteomes" id="UP000054166">
    <property type="component" value="Unassembled WGS sequence"/>
</dbReference>
<gene>
    <name evidence="2" type="ORF">PILCRDRAFT_1673</name>
</gene>
<evidence type="ECO:0000313" key="3">
    <source>
        <dbReference type="Proteomes" id="UP000054166"/>
    </source>
</evidence>
<dbReference type="AlphaFoldDB" id="A0A0C3BUX7"/>
<protein>
    <submittedName>
        <fullName evidence="2">Uncharacterized protein</fullName>
    </submittedName>
</protein>
<dbReference type="OrthoDB" id="3059138at2759"/>
<feature type="compositionally biased region" description="Basic and acidic residues" evidence="1">
    <location>
        <begin position="243"/>
        <end position="261"/>
    </location>
</feature>
<dbReference type="InParanoid" id="A0A0C3BUX7"/>
<evidence type="ECO:0000256" key="1">
    <source>
        <dbReference type="SAM" id="MobiDB-lite"/>
    </source>
</evidence>
<accession>A0A0C3BUX7</accession>
<keyword evidence="3" id="KW-1185">Reference proteome</keyword>